<gene>
    <name evidence="2" type="ORF">WJX75_007491</name>
</gene>
<dbReference type="SUPFAM" id="SSF52047">
    <property type="entry name" value="RNI-like"/>
    <property type="match status" value="1"/>
</dbReference>
<sequence>MCGDVSQLPAEILVSIVCLARRNIADVISWRLISVSFRSACTEVLHHQTEALCCNEPALLHFNKSNHESIGPVPLGSSILKAVMRLCPSLHRIEWQPVGHDLTRPVAPSLCALMVSSCLHLTHLSLTHCKIPQLALSHLGHLTALQVLSLQHSLLIAILPEPWQAFPQLHCLDLSWFGGLISNHLSLLGPQLLSLSVHGCEFVEESLCKHLWNCIALDICGTGVNDDGLRTLAEVALDLRHLFVSPTYANLWGDPAWTDGMMEEICRRRPEVAVRKLTTPLATSKYDDLGTEDSASLRRGPT</sequence>
<organism evidence="2 3">
    <name type="scientific">Coccomyxa subellipsoidea</name>
    <dbReference type="NCBI Taxonomy" id="248742"/>
    <lineage>
        <taxon>Eukaryota</taxon>
        <taxon>Viridiplantae</taxon>
        <taxon>Chlorophyta</taxon>
        <taxon>core chlorophytes</taxon>
        <taxon>Trebouxiophyceae</taxon>
        <taxon>Trebouxiophyceae incertae sedis</taxon>
        <taxon>Coccomyxaceae</taxon>
        <taxon>Coccomyxa</taxon>
    </lineage>
</organism>
<dbReference type="Gene3D" id="3.80.10.10">
    <property type="entry name" value="Ribonuclease Inhibitor"/>
    <property type="match status" value="1"/>
</dbReference>
<keyword evidence="3" id="KW-1185">Reference proteome</keyword>
<evidence type="ECO:0000313" key="3">
    <source>
        <dbReference type="Proteomes" id="UP001491310"/>
    </source>
</evidence>
<dbReference type="EMBL" id="JALJOT010000018">
    <property type="protein sequence ID" value="KAK9901341.1"/>
    <property type="molecule type" value="Genomic_DNA"/>
</dbReference>
<protein>
    <recommendedName>
        <fullName evidence="4">F-box domain-containing protein</fullName>
    </recommendedName>
</protein>
<dbReference type="InterPro" id="IPR032675">
    <property type="entry name" value="LRR_dom_sf"/>
</dbReference>
<evidence type="ECO:0000313" key="2">
    <source>
        <dbReference type="EMBL" id="KAK9901341.1"/>
    </source>
</evidence>
<dbReference type="Proteomes" id="UP001491310">
    <property type="component" value="Unassembled WGS sequence"/>
</dbReference>
<comment type="caution">
    <text evidence="2">The sequence shown here is derived from an EMBL/GenBank/DDBJ whole genome shotgun (WGS) entry which is preliminary data.</text>
</comment>
<name>A0ABR2YB24_9CHLO</name>
<evidence type="ECO:0008006" key="4">
    <source>
        <dbReference type="Google" id="ProtNLM"/>
    </source>
</evidence>
<proteinExistence type="predicted"/>
<accession>A0ABR2YB24</accession>
<comment type="subcellular location">
    <subcellularLocation>
        <location evidence="1">Cytoplasm</location>
        <location evidence="1">Cytoskeleton</location>
        <location evidence="1">Cilium axoneme</location>
    </subcellularLocation>
</comment>
<evidence type="ECO:0000256" key="1">
    <source>
        <dbReference type="ARBA" id="ARBA00004430"/>
    </source>
</evidence>
<reference evidence="2 3" key="1">
    <citation type="journal article" date="2024" name="Nat. Commun.">
        <title>Phylogenomics reveals the evolutionary origins of lichenization in chlorophyte algae.</title>
        <authorList>
            <person name="Puginier C."/>
            <person name="Libourel C."/>
            <person name="Otte J."/>
            <person name="Skaloud P."/>
            <person name="Haon M."/>
            <person name="Grisel S."/>
            <person name="Petersen M."/>
            <person name="Berrin J.G."/>
            <person name="Delaux P.M."/>
            <person name="Dal Grande F."/>
            <person name="Keller J."/>
        </authorList>
    </citation>
    <scope>NUCLEOTIDE SEQUENCE [LARGE SCALE GENOMIC DNA]</scope>
    <source>
        <strain evidence="2 3">SAG 216-7</strain>
    </source>
</reference>